<dbReference type="Pfam" id="PF07460">
    <property type="entry name" value="NUMOD3"/>
    <property type="match status" value="1"/>
</dbReference>
<feature type="region of interest" description="Disordered" evidence="2">
    <location>
        <begin position="91"/>
        <end position="110"/>
    </location>
</feature>
<evidence type="ECO:0000313" key="5">
    <source>
        <dbReference type="EMBL" id="CAA3005226.1"/>
    </source>
</evidence>
<dbReference type="GO" id="GO:0003677">
    <property type="term" value="F:DNA binding"/>
    <property type="evidence" value="ECO:0007669"/>
    <property type="project" value="InterPro"/>
</dbReference>
<dbReference type="InterPro" id="IPR003611">
    <property type="entry name" value="NUMOD3"/>
</dbReference>
<sequence>MSPSIGLGLAHVSSSKGPFSCKTVQTGTFQGETPYIEPDGSCKEQGMFDFPMEQVSSKEIRVDSNANSVEISEFDNDDEIQRRKIGLANKGKVPWNKGRKHSEETRERIKRRTKEPLKDPKVRKKMSECPRSLSNRTKSRIRSSLTKLWGKWLQWKRSREKFLQAWAECIANAAKIGGIEQEELDWDSYDKIKREMALEQLQQAAEKAKAKEMACIRAERALQAKVEKEREENAKHRAELNKKKEKIEGRKEQLVVSHKLKLREKLIKRFTERNPRLVT</sequence>
<dbReference type="Gramene" id="OE9A084599T1">
    <property type="protein sequence ID" value="OE9A084599C1"/>
    <property type="gene ID" value="OE9A084599"/>
</dbReference>
<evidence type="ECO:0000259" key="4">
    <source>
        <dbReference type="Pfam" id="PF14301"/>
    </source>
</evidence>
<comment type="caution">
    <text evidence="5">The sequence shown here is derived from an EMBL/GenBank/DDBJ whole genome shotgun (WGS) entry which is preliminary data.</text>
</comment>
<keyword evidence="6" id="KW-1185">Reference proteome</keyword>
<evidence type="ECO:0000256" key="1">
    <source>
        <dbReference type="SAM" id="Coils"/>
    </source>
</evidence>
<evidence type="ECO:0000259" key="3">
    <source>
        <dbReference type="Pfam" id="PF07460"/>
    </source>
</evidence>
<name>A0A8S0TI65_OLEEU</name>
<dbReference type="InterPro" id="IPR025484">
    <property type="entry name" value="DUF4376"/>
</dbReference>
<feature type="region of interest" description="Disordered" evidence="2">
    <location>
        <begin position="117"/>
        <end position="136"/>
    </location>
</feature>
<dbReference type="PANTHER" id="PTHR34199">
    <property type="entry name" value="NUMOD3 MOTIF FAMILY PROTEIN, EXPRESSED"/>
    <property type="match status" value="1"/>
</dbReference>
<feature type="domain" description="DUF4376" evidence="4">
    <location>
        <begin position="140"/>
        <end position="231"/>
    </location>
</feature>
<feature type="compositionally biased region" description="Basic and acidic residues" evidence="2">
    <location>
        <begin position="117"/>
        <end position="128"/>
    </location>
</feature>
<organism evidence="5 6">
    <name type="scientific">Olea europaea subsp. europaea</name>
    <dbReference type="NCBI Taxonomy" id="158383"/>
    <lineage>
        <taxon>Eukaryota</taxon>
        <taxon>Viridiplantae</taxon>
        <taxon>Streptophyta</taxon>
        <taxon>Embryophyta</taxon>
        <taxon>Tracheophyta</taxon>
        <taxon>Spermatophyta</taxon>
        <taxon>Magnoliopsida</taxon>
        <taxon>eudicotyledons</taxon>
        <taxon>Gunneridae</taxon>
        <taxon>Pentapetalae</taxon>
        <taxon>asterids</taxon>
        <taxon>lamiids</taxon>
        <taxon>Lamiales</taxon>
        <taxon>Oleaceae</taxon>
        <taxon>Oleeae</taxon>
        <taxon>Olea</taxon>
    </lineage>
</organism>
<feature type="domain" description="Nuclease associated modular" evidence="3">
    <location>
        <begin position="82"/>
        <end position="109"/>
    </location>
</feature>
<proteinExistence type="predicted"/>
<protein>
    <submittedName>
        <fullName evidence="5">Stress response NST1 isoform X2</fullName>
    </submittedName>
</protein>
<evidence type="ECO:0000313" key="6">
    <source>
        <dbReference type="Proteomes" id="UP000594638"/>
    </source>
</evidence>
<dbReference type="AlphaFoldDB" id="A0A8S0TI65"/>
<dbReference type="Proteomes" id="UP000594638">
    <property type="component" value="Unassembled WGS sequence"/>
</dbReference>
<dbReference type="PANTHER" id="PTHR34199:SF1">
    <property type="entry name" value="HISTONE-LYSINE N-METHYLTRANSFERASE, H3 LYSINE-79 SPECIFIC-LIKE PROTEIN"/>
    <property type="match status" value="1"/>
</dbReference>
<dbReference type="OrthoDB" id="6013at2759"/>
<evidence type="ECO:0000256" key="2">
    <source>
        <dbReference type="SAM" id="MobiDB-lite"/>
    </source>
</evidence>
<gene>
    <name evidence="5" type="ORF">OLEA9_A084599</name>
</gene>
<keyword evidence="1" id="KW-0175">Coiled coil</keyword>
<reference evidence="5 6" key="1">
    <citation type="submission" date="2019-12" db="EMBL/GenBank/DDBJ databases">
        <authorList>
            <person name="Alioto T."/>
            <person name="Alioto T."/>
            <person name="Gomez Garrido J."/>
        </authorList>
    </citation>
    <scope>NUCLEOTIDE SEQUENCE [LARGE SCALE GENOMIC DNA]</scope>
</reference>
<accession>A0A8S0TI65</accession>
<feature type="coiled-coil region" evidence="1">
    <location>
        <begin position="191"/>
        <end position="257"/>
    </location>
</feature>
<dbReference type="EMBL" id="CACTIH010007243">
    <property type="protein sequence ID" value="CAA3005226.1"/>
    <property type="molecule type" value="Genomic_DNA"/>
</dbReference>
<dbReference type="Pfam" id="PF14301">
    <property type="entry name" value="DUF4376"/>
    <property type="match status" value="1"/>
</dbReference>